<dbReference type="Proteomes" id="UP001604336">
    <property type="component" value="Unassembled WGS sequence"/>
</dbReference>
<name>A0ABD1PM55_9LAMI</name>
<reference evidence="2" key="1">
    <citation type="submission" date="2024-07" db="EMBL/GenBank/DDBJ databases">
        <title>Two chromosome-level genome assemblies of Korean endemic species Abeliophyllum distichum and Forsythia ovata (Oleaceae).</title>
        <authorList>
            <person name="Jang H."/>
        </authorList>
    </citation>
    <scope>NUCLEOTIDE SEQUENCE [LARGE SCALE GENOMIC DNA]</scope>
</reference>
<sequence>MFEKLVGFYSESVSSESLCLAAIVIPKQLLKAQAASFGDVADQLSRNLTAFEHNPEDILDCCNGLFLLASRSSNPTQYYVTNPTTSECITIPVNPLHDNFEYALLAFDPTCYSSL</sequence>
<dbReference type="AlphaFoldDB" id="A0ABD1PM55"/>
<dbReference type="EMBL" id="JBFOLK010000013">
    <property type="protein sequence ID" value="KAL2464997.1"/>
    <property type="molecule type" value="Genomic_DNA"/>
</dbReference>
<organism evidence="1 2">
    <name type="scientific">Abeliophyllum distichum</name>
    <dbReference type="NCBI Taxonomy" id="126358"/>
    <lineage>
        <taxon>Eukaryota</taxon>
        <taxon>Viridiplantae</taxon>
        <taxon>Streptophyta</taxon>
        <taxon>Embryophyta</taxon>
        <taxon>Tracheophyta</taxon>
        <taxon>Spermatophyta</taxon>
        <taxon>Magnoliopsida</taxon>
        <taxon>eudicotyledons</taxon>
        <taxon>Gunneridae</taxon>
        <taxon>Pentapetalae</taxon>
        <taxon>asterids</taxon>
        <taxon>lamiids</taxon>
        <taxon>Lamiales</taxon>
        <taxon>Oleaceae</taxon>
        <taxon>Forsythieae</taxon>
        <taxon>Abeliophyllum</taxon>
    </lineage>
</organism>
<comment type="caution">
    <text evidence="1">The sequence shown here is derived from an EMBL/GenBank/DDBJ whole genome shotgun (WGS) entry which is preliminary data.</text>
</comment>
<proteinExistence type="predicted"/>
<keyword evidence="2" id="KW-1185">Reference proteome</keyword>
<gene>
    <name evidence="1" type="ORF">Adt_40848</name>
</gene>
<evidence type="ECO:0000313" key="2">
    <source>
        <dbReference type="Proteomes" id="UP001604336"/>
    </source>
</evidence>
<protein>
    <submittedName>
        <fullName evidence="1">Protein kinase domain-containing protein</fullName>
    </submittedName>
</protein>
<dbReference type="GO" id="GO:0016301">
    <property type="term" value="F:kinase activity"/>
    <property type="evidence" value="ECO:0007669"/>
    <property type="project" value="UniProtKB-KW"/>
</dbReference>
<evidence type="ECO:0000313" key="1">
    <source>
        <dbReference type="EMBL" id="KAL2464997.1"/>
    </source>
</evidence>
<keyword evidence="1" id="KW-0418">Kinase</keyword>
<keyword evidence="1" id="KW-0808">Transferase</keyword>
<accession>A0ABD1PM55</accession>